<dbReference type="Proteomes" id="UP000193067">
    <property type="component" value="Unassembled WGS sequence"/>
</dbReference>
<proteinExistence type="predicted"/>
<organism evidence="2 3">
    <name type="scientific">Trametes coccinea (strain BRFM310)</name>
    <name type="common">Pycnoporus coccineus</name>
    <dbReference type="NCBI Taxonomy" id="1353009"/>
    <lineage>
        <taxon>Eukaryota</taxon>
        <taxon>Fungi</taxon>
        <taxon>Dikarya</taxon>
        <taxon>Basidiomycota</taxon>
        <taxon>Agaricomycotina</taxon>
        <taxon>Agaricomycetes</taxon>
        <taxon>Polyporales</taxon>
        <taxon>Polyporaceae</taxon>
        <taxon>Trametes</taxon>
    </lineage>
</organism>
<dbReference type="EMBL" id="KZ084100">
    <property type="protein sequence ID" value="OSD03417.1"/>
    <property type="molecule type" value="Genomic_DNA"/>
</dbReference>
<accession>A0A1Y2IQQ5</accession>
<feature type="region of interest" description="Disordered" evidence="1">
    <location>
        <begin position="59"/>
        <end position="78"/>
    </location>
</feature>
<protein>
    <submittedName>
        <fullName evidence="2">Uncharacterized protein</fullName>
    </submittedName>
</protein>
<keyword evidence="3" id="KW-1185">Reference proteome</keyword>
<dbReference type="AlphaFoldDB" id="A0A1Y2IQQ5"/>
<evidence type="ECO:0000313" key="2">
    <source>
        <dbReference type="EMBL" id="OSD03417.1"/>
    </source>
</evidence>
<feature type="compositionally biased region" description="Polar residues" evidence="1">
    <location>
        <begin position="61"/>
        <end position="72"/>
    </location>
</feature>
<gene>
    <name evidence="2" type="ORF">PYCCODRAFT_214183</name>
</gene>
<sequence>MGVCMPSFTGVLSRAHSAAQSPYRGYVHHTAAAVADTAKRGYVDENRADPCSAHVRPTRRSMCSESQAQSGLWSGGGG</sequence>
<evidence type="ECO:0000313" key="3">
    <source>
        <dbReference type="Proteomes" id="UP000193067"/>
    </source>
</evidence>
<evidence type="ECO:0000256" key="1">
    <source>
        <dbReference type="SAM" id="MobiDB-lite"/>
    </source>
</evidence>
<reference evidence="2 3" key="1">
    <citation type="journal article" date="2015" name="Biotechnol. Biofuels">
        <title>Enhanced degradation of softwood versus hardwood by the white-rot fungus Pycnoporus coccineus.</title>
        <authorList>
            <person name="Couturier M."/>
            <person name="Navarro D."/>
            <person name="Chevret D."/>
            <person name="Henrissat B."/>
            <person name="Piumi F."/>
            <person name="Ruiz-Duenas F.J."/>
            <person name="Martinez A.T."/>
            <person name="Grigoriev I.V."/>
            <person name="Riley R."/>
            <person name="Lipzen A."/>
            <person name="Berrin J.G."/>
            <person name="Master E.R."/>
            <person name="Rosso M.N."/>
        </authorList>
    </citation>
    <scope>NUCLEOTIDE SEQUENCE [LARGE SCALE GENOMIC DNA]</scope>
    <source>
        <strain evidence="2 3">BRFM310</strain>
    </source>
</reference>
<name>A0A1Y2IQQ5_TRAC3</name>